<protein>
    <submittedName>
        <fullName evidence="1">Uncharacterized protein</fullName>
    </submittedName>
</protein>
<dbReference type="EMBL" id="AZFQ01000052">
    <property type="protein sequence ID" value="KRL97357.1"/>
    <property type="molecule type" value="Genomic_DNA"/>
</dbReference>
<gene>
    <name evidence="1" type="ORF">FD50_GL001334</name>
</gene>
<name>A0A0R1UVW2_9LACO</name>
<dbReference type="STRING" id="1423801.FD50_GL001334"/>
<evidence type="ECO:0000313" key="1">
    <source>
        <dbReference type="EMBL" id="KRL97357.1"/>
    </source>
</evidence>
<keyword evidence="2" id="KW-1185">Reference proteome</keyword>
<evidence type="ECO:0000313" key="2">
    <source>
        <dbReference type="Proteomes" id="UP000051166"/>
    </source>
</evidence>
<comment type="caution">
    <text evidence="1">The sequence shown here is derived from an EMBL/GenBank/DDBJ whole genome shotgun (WGS) entry which is preliminary data.</text>
</comment>
<dbReference type="Proteomes" id="UP000051166">
    <property type="component" value="Unassembled WGS sequence"/>
</dbReference>
<reference evidence="1 2" key="1">
    <citation type="journal article" date="2015" name="Genome Announc.">
        <title>Expanding the biotechnology potential of lactobacilli through comparative genomics of 213 strains and associated genera.</title>
        <authorList>
            <person name="Sun Z."/>
            <person name="Harris H.M."/>
            <person name="McCann A."/>
            <person name="Guo C."/>
            <person name="Argimon S."/>
            <person name="Zhang W."/>
            <person name="Yang X."/>
            <person name="Jeffery I.B."/>
            <person name="Cooney J.C."/>
            <person name="Kagawa T.F."/>
            <person name="Liu W."/>
            <person name="Song Y."/>
            <person name="Salvetti E."/>
            <person name="Wrobel A."/>
            <person name="Rasinkangas P."/>
            <person name="Parkhill J."/>
            <person name="Rea M.C."/>
            <person name="O'Sullivan O."/>
            <person name="Ritari J."/>
            <person name="Douillard F.P."/>
            <person name="Paul Ross R."/>
            <person name="Yang R."/>
            <person name="Briner A.E."/>
            <person name="Felis G.E."/>
            <person name="de Vos W.M."/>
            <person name="Barrangou R."/>
            <person name="Klaenhammer T.R."/>
            <person name="Caufield P.W."/>
            <person name="Cui Y."/>
            <person name="Zhang H."/>
            <person name="O'Toole P.W."/>
        </authorList>
    </citation>
    <scope>NUCLEOTIDE SEQUENCE [LARGE SCALE GENOMIC DNA]</scope>
    <source>
        <strain evidence="1 2">DSM 16230</strain>
    </source>
</reference>
<dbReference type="AlphaFoldDB" id="A0A0R1UVW2"/>
<organism evidence="1 2">
    <name type="scientific">Liquorilactobacillus satsumensis DSM 16230 = JCM 12392</name>
    <dbReference type="NCBI Taxonomy" id="1423801"/>
    <lineage>
        <taxon>Bacteria</taxon>
        <taxon>Bacillati</taxon>
        <taxon>Bacillota</taxon>
        <taxon>Bacilli</taxon>
        <taxon>Lactobacillales</taxon>
        <taxon>Lactobacillaceae</taxon>
        <taxon>Liquorilactobacillus</taxon>
    </lineage>
</organism>
<accession>A0A0R1UVW2</accession>
<sequence length="53" mass="6305">MIWWKVAEVDQVAVLERKKDEKGLFGNHWIYRNFLWSWFFSGNDLAAVSSSKN</sequence>
<proteinExistence type="predicted"/>